<dbReference type="InterPro" id="IPR036390">
    <property type="entry name" value="WH_DNA-bd_sf"/>
</dbReference>
<keyword evidence="3" id="KW-0663">Pyridoxal phosphate</keyword>
<dbReference type="InterPro" id="IPR015422">
    <property type="entry name" value="PyrdxlP-dep_Trfase_small"/>
</dbReference>
<dbReference type="SMART" id="SM00345">
    <property type="entry name" value="HTH_GNTR"/>
    <property type="match status" value="1"/>
</dbReference>
<sequence length="499" mass="55429">MVGFMQNCTDDRTILYPTQDEEPRMSGETLYQQLVNEWTELIQNGTVRPGERLPSVRKACAMHKVSPSTILQTYRMLEDRGLIEARPQSGFYVKSAASLPLPRMRRQSAVHHTGEVVDQIEAVMGVQNQADFIDLSLASPRGSDFYPTTRFKHIMGRLLRQQPELTTDYPFPPGSERLRRQIAQRAVSWGCVLAADELVISNGCTEALQLALRAVCKPGDTVGVESPTYFALLPMLKDLGLAVIEIPTHPTSGLALDALELLLSEKRLNAIVAMPTVHNPLGSTMPPEAKRRLAQLVNDYQVPLIEDAPHAELFYGAATPDAVKAYDRDGWVLLCSSYSKTLAPGFRIGWIAPGRFLSEVRRLKFSSSLGQPALLEETLAEYLESGGYDHHLRLIRRHFISQMEKLRGAVAQHFPDGTRATLPSGGCLLWVELPSHADTMELFRAALAERITVVPGAMYSAKGRYRNCLRLSCCYPWNDAYQRALVRVGELAGELAGRG</sequence>
<name>A0ABP2XJT2_9NEIS</name>
<dbReference type="SUPFAM" id="SSF46785">
    <property type="entry name" value="Winged helix' DNA-binding domain"/>
    <property type="match status" value="1"/>
</dbReference>
<dbReference type="PANTHER" id="PTHR46577:SF2">
    <property type="entry name" value="TRANSCRIPTIONAL REGULATORY PROTEIN"/>
    <property type="match status" value="1"/>
</dbReference>
<evidence type="ECO:0000256" key="5">
    <source>
        <dbReference type="ARBA" id="ARBA00023125"/>
    </source>
</evidence>
<reference evidence="8 9" key="1">
    <citation type="journal article" date="2013" name="Genome Announc.">
        <title>Genome Sequence of the Pigment-Producing Bacterium Pseudogulbenkiania ferrooxidans, Isolated from Loktak Lake.</title>
        <authorList>
            <person name="Puranik S."/>
            <person name="Talkal R."/>
            <person name="Qureshi A."/>
            <person name="Khardenavis A."/>
            <person name="Kapley A."/>
            <person name="Purohit H.J."/>
        </authorList>
    </citation>
    <scope>NUCLEOTIDE SEQUENCE [LARGE SCALE GENOMIC DNA]</scope>
    <source>
        <strain evidence="8 9">EGD-HP2</strain>
    </source>
</reference>
<dbReference type="SUPFAM" id="SSF53383">
    <property type="entry name" value="PLP-dependent transferases"/>
    <property type="match status" value="1"/>
</dbReference>
<dbReference type="Gene3D" id="3.90.1150.10">
    <property type="entry name" value="Aspartate Aminotransferase, domain 1"/>
    <property type="match status" value="1"/>
</dbReference>
<dbReference type="Pfam" id="PF00392">
    <property type="entry name" value="GntR"/>
    <property type="match status" value="1"/>
</dbReference>
<dbReference type="InterPro" id="IPR004839">
    <property type="entry name" value="Aminotransferase_I/II_large"/>
</dbReference>
<evidence type="ECO:0000259" key="7">
    <source>
        <dbReference type="PROSITE" id="PS50949"/>
    </source>
</evidence>
<comment type="caution">
    <text evidence="8">The sequence shown here is derived from an EMBL/GenBank/DDBJ whole genome shotgun (WGS) entry which is preliminary data.</text>
</comment>
<gene>
    <name evidence="8" type="ORF">O166_01635</name>
</gene>
<keyword evidence="5" id="KW-0238">DNA-binding</keyword>
<proteinExistence type="inferred from homology"/>
<evidence type="ECO:0000256" key="3">
    <source>
        <dbReference type="ARBA" id="ARBA00022898"/>
    </source>
</evidence>
<evidence type="ECO:0000256" key="1">
    <source>
        <dbReference type="ARBA" id="ARBA00005384"/>
    </source>
</evidence>
<keyword evidence="6" id="KW-0804">Transcription</keyword>
<dbReference type="Pfam" id="PF00155">
    <property type="entry name" value="Aminotran_1_2"/>
    <property type="match status" value="1"/>
</dbReference>
<evidence type="ECO:0000256" key="2">
    <source>
        <dbReference type="ARBA" id="ARBA00021531"/>
    </source>
</evidence>
<dbReference type="Gene3D" id="3.40.640.10">
    <property type="entry name" value="Type I PLP-dependent aspartate aminotransferase-like (Major domain)"/>
    <property type="match status" value="1"/>
</dbReference>
<dbReference type="InterPro" id="IPR015421">
    <property type="entry name" value="PyrdxlP-dep_Trfase_major"/>
</dbReference>
<accession>A0ABP2XJT2</accession>
<keyword evidence="4" id="KW-0805">Transcription regulation</keyword>
<evidence type="ECO:0000313" key="9">
    <source>
        <dbReference type="Proteomes" id="UP000016426"/>
    </source>
</evidence>
<comment type="similarity">
    <text evidence="1">In the C-terminal section; belongs to the class-I pyridoxal-phosphate-dependent aminotransferase family.</text>
</comment>
<evidence type="ECO:0000256" key="4">
    <source>
        <dbReference type="ARBA" id="ARBA00023015"/>
    </source>
</evidence>
<dbReference type="Gene3D" id="1.10.10.10">
    <property type="entry name" value="Winged helix-like DNA-binding domain superfamily/Winged helix DNA-binding domain"/>
    <property type="match status" value="1"/>
</dbReference>
<evidence type="ECO:0000313" key="8">
    <source>
        <dbReference type="EMBL" id="ERE04159.1"/>
    </source>
</evidence>
<organism evidence="8 9">
    <name type="scientific">Pseudogulbenkiania ferrooxidans EGD-HP2</name>
    <dbReference type="NCBI Taxonomy" id="1388764"/>
    <lineage>
        <taxon>Bacteria</taxon>
        <taxon>Pseudomonadati</taxon>
        <taxon>Pseudomonadota</taxon>
        <taxon>Betaproteobacteria</taxon>
        <taxon>Neisseriales</taxon>
        <taxon>Chromobacteriaceae</taxon>
        <taxon>Pseudogulbenkiania</taxon>
    </lineage>
</organism>
<dbReference type="EMBL" id="AVPH01000258">
    <property type="protein sequence ID" value="ERE04159.1"/>
    <property type="molecule type" value="Genomic_DNA"/>
</dbReference>
<dbReference type="InterPro" id="IPR036388">
    <property type="entry name" value="WH-like_DNA-bd_sf"/>
</dbReference>
<dbReference type="PROSITE" id="PS50949">
    <property type="entry name" value="HTH_GNTR"/>
    <property type="match status" value="1"/>
</dbReference>
<dbReference type="InterPro" id="IPR015424">
    <property type="entry name" value="PyrdxlP-dep_Trfase"/>
</dbReference>
<dbReference type="PANTHER" id="PTHR46577">
    <property type="entry name" value="HTH-TYPE TRANSCRIPTIONAL REGULATORY PROTEIN GABR"/>
    <property type="match status" value="1"/>
</dbReference>
<dbReference type="CDD" id="cd07377">
    <property type="entry name" value="WHTH_GntR"/>
    <property type="match status" value="1"/>
</dbReference>
<dbReference type="InterPro" id="IPR051446">
    <property type="entry name" value="HTH_trans_reg/aminotransferase"/>
</dbReference>
<dbReference type="CDD" id="cd00609">
    <property type="entry name" value="AAT_like"/>
    <property type="match status" value="1"/>
</dbReference>
<keyword evidence="9" id="KW-1185">Reference proteome</keyword>
<dbReference type="InterPro" id="IPR000524">
    <property type="entry name" value="Tscrpt_reg_HTH_GntR"/>
</dbReference>
<dbReference type="Proteomes" id="UP000016426">
    <property type="component" value="Unassembled WGS sequence"/>
</dbReference>
<feature type="domain" description="HTH gntR-type" evidence="7">
    <location>
        <begin position="28"/>
        <end position="96"/>
    </location>
</feature>
<protein>
    <recommendedName>
        <fullName evidence="2">Putative 8-amino-7-oxononanoate synthase</fullName>
    </recommendedName>
</protein>
<evidence type="ECO:0000256" key="6">
    <source>
        <dbReference type="ARBA" id="ARBA00023163"/>
    </source>
</evidence>